<protein>
    <submittedName>
        <fullName evidence="1">Uncharacterized protein</fullName>
    </submittedName>
</protein>
<evidence type="ECO:0000313" key="2">
    <source>
        <dbReference type="Proteomes" id="UP000001188"/>
    </source>
</evidence>
<dbReference type="HOGENOM" id="CLU_1199405_0_0_6"/>
<proteinExistence type="predicted"/>
<name>B0RQF9_XANCB</name>
<gene>
    <name evidence="1" type="ORF">XCCB100_1344</name>
</gene>
<dbReference type="AlphaFoldDB" id="B0RQF9"/>
<sequence length="242" mass="27001">MACRCACATARCSAPRGNAAKRATLQRDASRPRLITTQPQRADDQQLSLVGISGLMRGCRINHARACITARRSIASCLQALPNRSSIQVADARLQQQRDRPESYGWRMGQCCARDDRLSRPGEGEHCRACASGAFARIGWCYRARRRMLRTVMGMKRNVVRSTTRQGRSTMLYACSARRCGLGWPDRRRRSRRLEGAHGSTPQRACRSQGRAAHHSRLLCVAMNTLPRPRDAGAARHPMTSN</sequence>
<dbReference type="Proteomes" id="UP000001188">
    <property type="component" value="Chromosome"/>
</dbReference>
<evidence type="ECO:0000313" key="1">
    <source>
        <dbReference type="EMBL" id="CAP50694.1"/>
    </source>
</evidence>
<dbReference type="EMBL" id="AM920689">
    <property type="protein sequence ID" value="CAP50694.1"/>
    <property type="molecule type" value="Genomic_DNA"/>
</dbReference>
<organism evidence="1 2">
    <name type="scientific">Xanthomonas campestris pv. campestris (strain B100)</name>
    <dbReference type="NCBI Taxonomy" id="509169"/>
    <lineage>
        <taxon>Bacteria</taxon>
        <taxon>Pseudomonadati</taxon>
        <taxon>Pseudomonadota</taxon>
        <taxon>Gammaproteobacteria</taxon>
        <taxon>Lysobacterales</taxon>
        <taxon>Lysobacteraceae</taxon>
        <taxon>Xanthomonas</taxon>
    </lineage>
</organism>
<dbReference type="KEGG" id="xca:xcc-b100_1344"/>
<reference evidence="1 2" key="1">
    <citation type="journal article" date="2008" name="J. Biotechnol.">
        <title>The genome of Xanthomonas campestris pv. campestris B100 and its use for the reconstruction of metabolic pathways involved in xanthan biosynthesis.</title>
        <authorList>
            <person name="Vorholter F.J."/>
            <person name="Schneiker S."/>
            <person name="Goesmann A."/>
            <person name="Krause L."/>
            <person name="Bekel T."/>
            <person name="Kaiser O."/>
            <person name="Linke B."/>
            <person name="Patschkowski T."/>
            <person name="Ruckert C."/>
            <person name="Schmid J."/>
            <person name="Sidhu V.K."/>
            <person name="Sieber V."/>
            <person name="Tauch A."/>
            <person name="Watt S.A."/>
            <person name="Weisshaar B."/>
            <person name="Becker A."/>
            <person name="Niehaus K."/>
            <person name="Puhler A."/>
        </authorList>
    </citation>
    <scope>NUCLEOTIDE SEQUENCE [LARGE SCALE GENOMIC DNA]</scope>
    <source>
        <strain evidence="1 2">B100</strain>
    </source>
</reference>
<accession>B0RQF9</accession>